<dbReference type="VEuPathDB" id="TriTrypDB:TcG_12366"/>
<dbReference type="EMBL" id="PRFC01000194">
    <property type="protein sequence ID" value="PWV01730.1"/>
    <property type="molecule type" value="Genomic_DNA"/>
</dbReference>
<protein>
    <submittedName>
        <fullName evidence="1">Uncharacterized protein</fullName>
    </submittedName>
</protein>
<organism evidence="1 2">
    <name type="scientific">Trypanosoma cruzi</name>
    <dbReference type="NCBI Taxonomy" id="5693"/>
    <lineage>
        <taxon>Eukaryota</taxon>
        <taxon>Discoba</taxon>
        <taxon>Euglenozoa</taxon>
        <taxon>Kinetoplastea</taxon>
        <taxon>Metakinetoplastina</taxon>
        <taxon>Trypanosomatida</taxon>
        <taxon>Trypanosomatidae</taxon>
        <taxon>Trypanosoma</taxon>
        <taxon>Schizotrypanum</taxon>
    </lineage>
</organism>
<dbReference type="VEuPathDB" id="TriTrypDB:C3747_194g21"/>
<evidence type="ECO:0000313" key="1">
    <source>
        <dbReference type="EMBL" id="PWV01730.1"/>
    </source>
</evidence>
<dbReference type="VEuPathDB" id="TriTrypDB:TcCL_ESM07525"/>
<accession>A0A2V2VZA9</accession>
<name>A0A2V2VZA9_TRYCR</name>
<proteinExistence type="predicted"/>
<evidence type="ECO:0000313" key="2">
    <source>
        <dbReference type="Proteomes" id="UP000246078"/>
    </source>
</evidence>
<sequence length="160" mass="16886">MLYDENVFFVRWVERRCPHPETTGSSPPGFQQHGTACICPGGGVSILVCEGQRAEAGPALVAGIGLAQASSHPEAGIKLTVSSAHLLPSPAKSMKVEESDGLLCADGPQLMGADTNAHSEAWDRSIPSGSRGDTVAQRCENVSQVVNIGERKRYTKQQGS</sequence>
<gene>
    <name evidence="1" type="ORF">C3747_194g21</name>
</gene>
<dbReference type="AlphaFoldDB" id="A0A2V2VZA9"/>
<dbReference type="VEuPathDB" id="TriTrypDB:TcYC6_0023410"/>
<reference evidence="1 2" key="1">
    <citation type="journal article" date="2018" name="Microb. Genom.">
        <title>Expanding an expanded genome: long-read sequencing of Trypanosoma cruzi.</title>
        <authorList>
            <person name="Berna L."/>
            <person name="Rodriguez M."/>
            <person name="Chiribao M.L."/>
            <person name="Parodi-Talice A."/>
            <person name="Pita S."/>
            <person name="Rijo G."/>
            <person name="Alvarez-Valin F."/>
            <person name="Robello C."/>
        </authorList>
    </citation>
    <scope>NUCLEOTIDE SEQUENCE [LARGE SCALE GENOMIC DNA]</scope>
    <source>
        <strain evidence="1 2">TCC</strain>
    </source>
</reference>
<dbReference type="VEuPathDB" id="TriTrypDB:C4B63_210g37"/>
<dbReference type="VEuPathDB" id="TriTrypDB:TcBrA4_0042170"/>
<dbReference type="Proteomes" id="UP000246078">
    <property type="component" value="Unassembled WGS sequence"/>
</dbReference>
<comment type="caution">
    <text evidence="1">The sequence shown here is derived from an EMBL/GenBank/DDBJ whole genome shotgun (WGS) entry which is preliminary data.</text>
</comment>